<accession>A0A8J5RR81</accession>
<dbReference type="GO" id="GO:0009506">
    <property type="term" value="C:plasmodesma"/>
    <property type="evidence" value="ECO:0007669"/>
    <property type="project" value="TreeGrafter"/>
</dbReference>
<dbReference type="OrthoDB" id="1613518at2759"/>
<keyword evidence="7" id="KW-1185">Reference proteome</keyword>
<keyword evidence="5" id="KW-1133">Transmembrane helix</keyword>
<name>A0A8J5RR81_ZIZPA</name>
<protein>
    <recommendedName>
        <fullName evidence="8">Protein RALF-like 33</fullName>
    </recommendedName>
</protein>
<feature type="transmembrane region" description="Helical" evidence="5">
    <location>
        <begin position="80"/>
        <end position="108"/>
    </location>
</feature>
<dbReference type="InterPro" id="IPR008801">
    <property type="entry name" value="RALF"/>
</dbReference>
<dbReference type="Pfam" id="PF05498">
    <property type="entry name" value="RALF"/>
    <property type="match status" value="1"/>
</dbReference>
<reference evidence="6" key="2">
    <citation type="submission" date="2021-02" db="EMBL/GenBank/DDBJ databases">
        <authorList>
            <person name="Kimball J.A."/>
            <person name="Haas M.W."/>
            <person name="Macchietto M."/>
            <person name="Kono T."/>
            <person name="Duquette J."/>
            <person name="Shao M."/>
        </authorList>
    </citation>
    <scope>NUCLEOTIDE SEQUENCE</scope>
    <source>
        <tissue evidence="6">Fresh leaf tissue</tissue>
    </source>
</reference>
<dbReference type="EMBL" id="JAAALK010000289">
    <property type="protein sequence ID" value="KAG8048895.1"/>
    <property type="molecule type" value="Genomic_DNA"/>
</dbReference>
<dbReference type="GO" id="GO:0005179">
    <property type="term" value="F:hormone activity"/>
    <property type="evidence" value="ECO:0007669"/>
    <property type="project" value="UniProtKB-KW"/>
</dbReference>
<dbReference type="Proteomes" id="UP000729402">
    <property type="component" value="Unassembled WGS sequence"/>
</dbReference>
<keyword evidence="5" id="KW-0472">Membrane</keyword>
<keyword evidence="2" id="KW-0372">Hormone</keyword>
<evidence type="ECO:0000256" key="4">
    <source>
        <dbReference type="ARBA" id="ARBA00023157"/>
    </source>
</evidence>
<evidence type="ECO:0000256" key="3">
    <source>
        <dbReference type="ARBA" id="ARBA00022729"/>
    </source>
</evidence>
<sequence length="225" mass="23500">MSCVQLLRTAASQFAVFSRTLPPRQFATRVSRSYLSRARTALLVSSSSRVVVTAKATRFPLLLLAAAAAARSSAFRPAPYFCSSVTAAVAMAAVVRFLAVVVLLLLAVSAFSASAASLGAGGDHLQLGILTASGGRGECRGTVGECMSGGDEGDEVDGEEGELGSASAEAHRRVLAGRRGYISYGALRRDSIPCSRRGASYYNCRPGASANPYHRGCSRITRCRG</sequence>
<keyword evidence="3" id="KW-0732">Signal</keyword>
<keyword evidence="4" id="KW-1015">Disulfide bond</keyword>
<organism evidence="6 7">
    <name type="scientific">Zizania palustris</name>
    <name type="common">Northern wild rice</name>
    <dbReference type="NCBI Taxonomy" id="103762"/>
    <lineage>
        <taxon>Eukaryota</taxon>
        <taxon>Viridiplantae</taxon>
        <taxon>Streptophyta</taxon>
        <taxon>Embryophyta</taxon>
        <taxon>Tracheophyta</taxon>
        <taxon>Spermatophyta</taxon>
        <taxon>Magnoliopsida</taxon>
        <taxon>Liliopsida</taxon>
        <taxon>Poales</taxon>
        <taxon>Poaceae</taxon>
        <taxon>BOP clade</taxon>
        <taxon>Oryzoideae</taxon>
        <taxon>Oryzeae</taxon>
        <taxon>Zizaniinae</taxon>
        <taxon>Zizania</taxon>
    </lineage>
</organism>
<dbReference type="PANTHER" id="PTHR33136:SF34">
    <property type="entry name" value="OS12G0541700 PROTEIN"/>
    <property type="match status" value="1"/>
</dbReference>
<dbReference type="PANTHER" id="PTHR33136">
    <property type="entry name" value="RAPID ALKALINIZATION FACTOR-LIKE"/>
    <property type="match status" value="1"/>
</dbReference>
<evidence type="ECO:0000256" key="5">
    <source>
        <dbReference type="SAM" id="Phobius"/>
    </source>
</evidence>
<dbReference type="AlphaFoldDB" id="A0A8J5RR81"/>
<evidence type="ECO:0000256" key="2">
    <source>
        <dbReference type="ARBA" id="ARBA00022702"/>
    </source>
</evidence>
<keyword evidence="5" id="KW-0812">Transmembrane</keyword>
<evidence type="ECO:0008006" key="8">
    <source>
        <dbReference type="Google" id="ProtNLM"/>
    </source>
</evidence>
<proteinExistence type="inferred from homology"/>
<gene>
    <name evidence="6" type="ORF">GUJ93_ZPchr0009g1306</name>
</gene>
<evidence type="ECO:0000256" key="1">
    <source>
        <dbReference type="ARBA" id="ARBA00009178"/>
    </source>
</evidence>
<reference evidence="6" key="1">
    <citation type="journal article" date="2021" name="bioRxiv">
        <title>Whole Genome Assembly and Annotation of Northern Wild Rice, Zizania palustris L., Supports a Whole Genome Duplication in the Zizania Genus.</title>
        <authorList>
            <person name="Haas M."/>
            <person name="Kono T."/>
            <person name="Macchietto M."/>
            <person name="Millas R."/>
            <person name="McGilp L."/>
            <person name="Shao M."/>
            <person name="Duquette J."/>
            <person name="Hirsch C.N."/>
            <person name="Kimball J."/>
        </authorList>
    </citation>
    <scope>NUCLEOTIDE SEQUENCE</scope>
    <source>
        <tissue evidence="6">Fresh leaf tissue</tissue>
    </source>
</reference>
<evidence type="ECO:0000313" key="6">
    <source>
        <dbReference type="EMBL" id="KAG8048895.1"/>
    </source>
</evidence>
<evidence type="ECO:0000313" key="7">
    <source>
        <dbReference type="Proteomes" id="UP000729402"/>
    </source>
</evidence>
<comment type="similarity">
    <text evidence="1">Belongs to the plant rapid alkalinization factor (RALF) family.</text>
</comment>
<dbReference type="GO" id="GO:0019722">
    <property type="term" value="P:calcium-mediated signaling"/>
    <property type="evidence" value="ECO:0007669"/>
    <property type="project" value="TreeGrafter"/>
</dbReference>
<comment type="caution">
    <text evidence="6">The sequence shown here is derived from an EMBL/GenBank/DDBJ whole genome shotgun (WGS) entry which is preliminary data.</text>
</comment>